<dbReference type="EMBL" id="BEYU01000185">
    <property type="protein sequence ID" value="GBG34252.1"/>
    <property type="molecule type" value="Genomic_DNA"/>
</dbReference>
<keyword evidence="3" id="KW-1185">Reference proteome</keyword>
<feature type="region of interest" description="Disordered" evidence="1">
    <location>
        <begin position="154"/>
        <end position="189"/>
    </location>
</feature>
<evidence type="ECO:0000313" key="2">
    <source>
        <dbReference type="EMBL" id="GBG34252.1"/>
    </source>
</evidence>
<organism evidence="2 3">
    <name type="scientific">Hondaea fermentalgiana</name>
    <dbReference type="NCBI Taxonomy" id="2315210"/>
    <lineage>
        <taxon>Eukaryota</taxon>
        <taxon>Sar</taxon>
        <taxon>Stramenopiles</taxon>
        <taxon>Bigyra</taxon>
        <taxon>Labyrinthulomycetes</taxon>
        <taxon>Thraustochytrida</taxon>
        <taxon>Thraustochytriidae</taxon>
        <taxon>Hondaea</taxon>
    </lineage>
</organism>
<proteinExistence type="predicted"/>
<dbReference type="InParanoid" id="A0A2R5GTR5"/>
<protein>
    <recommendedName>
        <fullName evidence="4">DUF4145 domain-containing protein</fullName>
    </recommendedName>
</protein>
<accession>A0A2R5GTR5</accession>
<sequence>MGAVVAKLLGHEDDLLANTCCDVKLVIIASKYLEAQLVTDFGATGRGLHEKITTAEGLDAQTQRRLRKIATIRNKLIHEIGYDEVDDRERFREDFNRAVETLRQKAAERRGETDPQCAGGDEVLAPTLADVHLFDPEHLTYEDLGSSMAYAVFEEGEEKEKEKRRSSPNPSPDPKASNETTDTHSVESAAVSFEGALKGF</sequence>
<evidence type="ECO:0008006" key="4">
    <source>
        <dbReference type="Google" id="ProtNLM"/>
    </source>
</evidence>
<gene>
    <name evidence="2" type="ORF">FCC1311_104762</name>
</gene>
<reference evidence="2 3" key="1">
    <citation type="submission" date="2017-12" db="EMBL/GenBank/DDBJ databases">
        <title>Sequencing, de novo assembly and annotation of complete genome of a new Thraustochytrid species, strain FCC1311.</title>
        <authorList>
            <person name="Sedici K."/>
            <person name="Godart F."/>
            <person name="Aiese Cigliano R."/>
            <person name="Sanseverino W."/>
            <person name="Barakat M."/>
            <person name="Ortet P."/>
            <person name="Marechal E."/>
            <person name="Cagnac O."/>
            <person name="Amato A."/>
        </authorList>
    </citation>
    <scope>NUCLEOTIDE SEQUENCE [LARGE SCALE GENOMIC DNA]</scope>
</reference>
<comment type="caution">
    <text evidence="2">The sequence shown here is derived from an EMBL/GenBank/DDBJ whole genome shotgun (WGS) entry which is preliminary data.</text>
</comment>
<evidence type="ECO:0000256" key="1">
    <source>
        <dbReference type="SAM" id="MobiDB-lite"/>
    </source>
</evidence>
<evidence type="ECO:0000313" key="3">
    <source>
        <dbReference type="Proteomes" id="UP000241890"/>
    </source>
</evidence>
<dbReference type="AlphaFoldDB" id="A0A2R5GTR5"/>
<dbReference type="Proteomes" id="UP000241890">
    <property type="component" value="Unassembled WGS sequence"/>
</dbReference>
<name>A0A2R5GTR5_9STRA</name>
<dbReference type="OrthoDB" id="10261355at2759"/>